<feature type="transmembrane region" description="Helical" evidence="1">
    <location>
        <begin position="321"/>
        <end position="345"/>
    </location>
</feature>
<reference evidence="2" key="2">
    <citation type="submission" date="2021-04" db="EMBL/GenBank/DDBJ databases">
        <authorList>
            <person name="Gilroy R."/>
        </authorList>
    </citation>
    <scope>NUCLEOTIDE SEQUENCE</scope>
    <source>
        <strain evidence="2">ChiGjej4B4-7305</strain>
    </source>
</reference>
<feature type="transmembrane region" description="Helical" evidence="1">
    <location>
        <begin position="397"/>
        <end position="419"/>
    </location>
</feature>
<reference evidence="2" key="1">
    <citation type="journal article" date="2021" name="PeerJ">
        <title>Extensive microbial diversity within the chicken gut microbiome revealed by metagenomics and culture.</title>
        <authorList>
            <person name="Gilroy R."/>
            <person name="Ravi A."/>
            <person name="Getino M."/>
            <person name="Pursley I."/>
            <person name="Horton D.L."/>
            <person name="Alikhan N.F."/>
            <person name="Baker D."/>
            <person name="Gharbi K."/>
            <person name="Hall N."/>
            <person name="Watson M."/>
            <person name="Adriaenssens E.M."/>
            <person name="Foster-Nyarko E."/>
            <person name="Jarju S."/>
            <person name="Secka A."/>
            <person name="Antonio M."/>
            <person name="Oren A."/>
            <person name="Chaudhuri R.R."/>
            <person name="La Ragione R."/>
            <person name="Hildebrand F."/>
            <person name="Pallen M.J."/>
        </authorList>
    </citation>
    <scope>NUCLEOTIDE SEQUENCE</scope>
    <source>
        <strain evidence="2">ChiGjej4B4-7305</strain>
    </source>
</reference>
<sequence length="763" mass="77711">MQRLRFALARTRAHLPLVAVLCAMAALITIALAGTVTYLSTSSTAAVRSVLEDSDGSASTVTVQTRVGEDAAAQDATVRSAAEDLLPGAEVAGTVRTPPLAVAGGDSEVVLLADPELAEHATLTAGEWPVVPQQGALHAEAAEALDVQVGDQLTIGEDDYLVQIIGLWQPNDPQAGHWGGDLLVEHGSDPLAPATFGPLLVAEEDILTLDLDPFATWAIGPGPDLAPDQVDPWIEGIAELQPMLDEADISVRGLTVTGTLGTTLQHMSSGLASVSAAATVPLVIVVAVSLVATWQIGRLLSTVRERENRLLRSRGGSYRQLIGTGAGEGLAVMGAGGLIGALVVLLGFGTRPGAEPVTIVLLAAAVLLVTAVILTGVNARATVRALQPTTESGRTGALMATGVLVLLALAAAFTLWRFARNASPLVPGTSAVDPLAVSGPALALLAAALLAVALAGPILRWLSERAARRPGYEAVAALRQAARRIALTAVPVILIVLATGVATLAATYAGTATSLRTMSAAVSNGADVRVQLGSGIAGSSERGLADYLALPGVDAGAAVITENVLTGETSGTLTAIDSSQLGASSAPDTVLDPEQAAALLAPEQDPLTGLTVPEAAEQVELEVTASADSGTQTTTGETVRATSGNAARAVNLRLVLWNGTEMVTTEASGPSPRAEGIAAGGAIQRHEDQGQPVTEDVTLDLPPAAGPWRIVAIDTVLDAALQDTEYEVSIDAVTAGGEDLLTQAEQAWEVAELPFVMDGASAQ</sequence>
<dbReference type="EMBL" id="DXBY01000059">
    <property type="protein sequence ID" value="HIZ34790.1"/>
    <property type="molecule type" value="Genomic_DNA"/>
</dbReference>
<feature type="transmembrane region" description="Helical" evidence="1">
    <location>
        <begin position="439"/>
        <end position="459"/>
    </location>
</feature>
<comment type="caution">
    <text evidence="2">The sequence shown here is derived from an EMBL/GenBank/DDBJ whole genome shotgun (WGS) entry which is preliminary data.</text>
</comment>
<evidence type="ECO:0008006" key="4">
    <source>
        <dbReference type="Google" id="ProtNLM"/>
    </source>
</evidence>
<proteinExistence type="predicted"/>
<feature type="transmembrane region" description="Helical" evidence="1">
    <location>
        <begin position="276"/>
        <end position="300"/>
    </location>
</feature>
<protein>
    <recommendedName>
        <fullName evidence="4">FtsX-like permease family protein</fullName>
    </recommendedName>
</protein>
<evidence type="ECO:0000256" key="1">
    <source>
        <dbReference type="SAM" id="Phobius"/>
    </source>
</evidence>
<feature type="transmembrane region" description="Helical" evidence="1">
    <location>
        <begin position="485"/>
        <end position="509"/>
    </location>
</feature>
<gene>
    <name evidence="2" type="ORF">H9815_03340</name>
</gene>
<keyword evidence="1" id="KW-0812">Transmembrane</keyword>
<feature type="non-terminal residue" evidence="2">
    <location>
        <position position="763"/>
    </location>
</feature>
<dbReference type="AlphaFoldDB" id="A0A9D2J2R0"/>
<accession>A0A9D2J2R0</accession>
<keyword evidence="1" id="KW-1133">Transmembrane helix</keyword>
<name>A0A9D2J2R0_9MICO</name>
<keyword evidence="1" id="KW-0472">Membrane</keyword>
<organism evidence="2 3">
    <name type="scientific">Candidatus Ruania gallistercoris</name>
    <dbReference type="NCBI Taxonomy" id="2838746"/>
    <lineage>
        <taxon>Bacteria</taxon>
        <taxon>Bacillati</taxon>
        <taxon>Actinomycetota</taxon>
        <taxon>Actinomycetes</taxon>
        <taxon>Micrococcales</taxon>
        <taxon>Ruaniaceae</taxon>
        <taxon>Ruania</taxon>
    </lineage>
</organism>
<dbReference type="Proteomes" id="UP000824037">
    <property type="component" value="Unassembled WGS sequence"/>
</dbReference>
<evidence type="ECO:0000313" key="3">
    <source>
        <dbReference type="Proteomes" id="UP000824037"/>
    </source>
</evidence>
<feature type="transmembrane region" description="Helical" evidence="1">
    <location>
        <begin position="357"/>
        <end position="377"/>
    </location>
</feature>
<evidence type="ECO:0000313" key="2">
    <source>
        <dbReference type="EMBL" id="HIZ34790.1"/>
    </source>
</evidence>